<evidence type="ECO:0000259" key="1">
    <source>
        <dbReference type="PROSITE" id="PS50097"/>
    </source>
</evidence>
<keyword evidence="2" id="KW-1185">Reference proteome</keyword>
<dbReference type="PANTHER" id="PTHR24413">
    <property type="entry name" value="SPECKLE-TYPE POZ PROTEIN"/>
    <property type="match status" value="1"/>
</dbReference>
<dbReference type="Gene3D" id="3.30.710.10">
    <property type="entry name" value="Potassium Channel Kv1.1, Chain A"/>
    <property type="match status" value="1"/>
</dbReference>
<dbReference type="InterPro" id="IPR000210">
    <property type="entry name" value="BTB/POZ_dom"/>
</dbReference>
<dbReference type="Pfam" id="PF00651">
    <property type="entry name" value="BTB"/>
    <property type="match status" value="1"/>
</dbReference>
<evidence type="ECO:0000313" key="2">
    <source>
        <dbReference type="Proteomes" id="UP000694925"/>
    </source>
</evidence>
<dbReference type="GeneID" id="108625012"/>
<name>A0AAJ7IYI1_9HYME</name>
<dbReference type="AlphaFoldDB" id="A0AAJ7IYI1"/>
<gene>
    <name evidence="3 4 5 6" type="primary">LOC108625012</name>
</gene>
<accession>A0AAJ7IYI1</accession>
<organism evidence="2 3">
    <name type="scientific">Ceratina calcarata</name>
    <dbReference type="NCBI Taxonomy" id="156304"/>
    <lineage>
        <taxon>Eukaryota</taxon>
        <taxon>Metazoa</taxon>
        <taxon>Ecdysozoa</taxon>
        <taxon>Arthropoda</taxon>
        <taxon>Hexapoda</taxon>
        <taxon>Insecta</taxon>
        <taxon>Pterygota</taxon>
        <taxon>Neoptera</taxon>
        <taxon>Endopterygota</taxon>
        <taxon>Hymenoptera</taxon>
        <taxon>Apocrita</taxon>
        <taxon>Aculeata</taxon>
        <taxon>Apoidea</taxon>
        <taxon>Anthophila</taxon>
        <taxon>Apidae</taxon>
        <taxon>Ceratina</taxon>
        <taxon>Zadontomerus</taxon>
    </lineage>
</organism>
<evidence type="ECO:0000313" key="5">
    <source>
        <dbReference type="RefSeq" id="XP_026669338.1"/>
    </source>
</evidence>
<dbReference type="KEGG" id="ccal:108625012"/>
<feature type="domain" description="BTB" evidence="1">
    <location>
        <begin position="171"/>
        <end position="255"/>
    </location>
</feature>
<dbReference type="RefSeq" id="XP_026669337.1">
    <property type="nucleotide sequence ID" value="XM_026813536.1"/>
</dbReference>
<dbReference type="InterPro" id="IPR011333">
    <property type="entry name" value="SKP1/BTB/POZ_sf"/>
</dbReference>
<evidence type="ECO:0000313" key="4">
    <source>
        <dbReference type="RefSeq" id="XP_026669337.1"/>
    </source>
</evidence>
<proteinExistence type="predicted"/>
<evidence type="ECO:0000313" key="6">
    <source>
        <dbReference type="RefSeq" id="XP_026669339.1"/>
    </source>
</evidence>
<dbReference type="RefSeq" id="XP_026669339.1">
    <property type="nucleotide sequence ID" value="XM_026813538.1"/>
</dbReference>
<sequence length="366" mass="41591">MELLVPTVSDVIFKYTWPIPNYKRTISKKSSIDSPSFDVNVNGLHSTWTLSIRFWKNPDGKRMINPVVLCLNMLNCTVDEAEQAKIRFQFAVFNADVKHWEYCHVSRTILELKSYTDIISLGYRDLSIVDRHLKQNGEVVLMVKIQIIQYDSEKHNLSQDMARLLKHPYGADTKLICGDLTSTEIPVHSSVLAARSNVLAGMIKESEGTDGKSDTQKEISRSNNYPFSLDLLDLSKDVTEELLRYIYSDHVDNLDNFAPQLLSLAERFSLQGLKELCERNLIETITPENIASRLLVADEFDCYALKRASLAYCEENITVLNKSLAWKMMEQVNPELFNEICEAGIGSSRSSNMDDSELNPTTCTQN</sequence>
<dbReference type="SMART" id="SM00225">
    <property type="entry name" value="BTB"/>
    <property type="match status" value="1"/>
</dbReference>
<reference evidence="3 4" key="1">
    <citation type="submission" date="2025-04" db="UniProtKB">
        <authorList>
            <consortium name="RefSeq"/>
        </authorList>
    </citation>
    <scope>IDENTIFICATION</scope>
    <source>
        <tissue evidence="3 4">Whole body</tissue>
    </source>
</reference>
<dbReference type="RefSeq" id="XP_017880178.1">
    <property type="nucleotide sequence ID" value="XM_018024689.2"/>
</dbReference>
<dbReference type="PROSITE" id="PS50097">
    <property type="entry name" value="BTB"/>
    <property type="match status" value="1"/>
</dbReference>
<dbReference type="SUPFAM" id="SSF54695">
    <property type="entry name" value="POZ domain"/>
    <property type="match status" value="1"/>
</dbReference>
<dbReference type="Proteomes" id="UP000694925">
    <property type="component" value="Unplaced"/>
</dbReference>
<dbReference type="RefSeq" id="XP_026669338.1">
    <property type="nucleotide sequence ID" value="XM_026813537.1"/>
</dbReference>
<evidence type="ECO:0000313" key="3">
    <source>
        <dbReference type="RefSeq" id="XP_017880178.1"/>
    </source>
</evidence>
<protein>
    <submittedName>
        <fullName evidence="3 4">Protein roadkill-like isoform X1</fullName>
    </submittedName>
</protein>
<dbReference type="Gene3D" id="1.25.40.420">
    <property type="match status" value="1"/>
</dbReference>